<evidence type="ECO:0000256" key="1">
    <source>
        <dbReference type="SAM" id="Phobius"/>
    </source>
</evidence>
<keyword evidence="1" id="KW-0812">Transmembrane</keyword>
<keyword evidence="1" id="KW-0472">Membrane</keyword>
<evidence type="ECO:0008006" key="4">
    <source>
        <dbReference type="Google" id="ProtNLM"/>
    </source>
</evidence>
<dbReference type="RefSeq" id="WP_071932458.1">
    <property type="nucleotide sequence ID" value="NZ_CP016804.1"/>
</dbReference>
<feature type="transmembrane region" description="Helical" evidence="1">
    <location>
        <begin position="86"/>
        <end position="110"/>
    </location>
</feature>
<dbReference type="KEGG" id="hhsr:HSR6_0008"/>
<dbReference type="AlphaFoldDB" id="A0A1J1A9A2"/>
<organism evidence="2 3">
    <name type="scientific">Halodesulfurarchaeum formicicum</name>
    <dbReference type="NCBI Taxonomy" id="1873524"/>
    <lineage>
        <taxon>Archaea</taxon>
        <taxon>Methanobacteriati</taxon>
        <taxon>Methanobacteriota</taxon>
        <taxon>Stenosarchaea group</taxon>
        <taxon>Halobacteria</taxon>
        <taxon>Halobacteriales</taxon>
        <taxon>Halobacteriaceae</taxon>
        <taxon>Halodesulfurarchaeum</taxon>
    </lineage>
</organism>
<accession>A0A1J1A9A2</accession>
<keyword evidence="1" id="KW-1133">Transmembrane helix</keyword>
<gene>
    <name evidence="2" type="ORF">HSR6_0008</name>
</gene>
<feature type="transmembrane region" description="Helical" evidence="1">
    <location>
        <begin position="16"/>
        <end position="34"/>
    </location>
</feature>
<evidence type="ECO:0000313" key="2">
    <source>
        <dbReference type="EMBL" id="APE94485.1"/>
    </source>
</evidence>
<name>A0A1J1A9A2_9EURY</name>
<reference evidence="3" key="1">
    <citation type="submission" date="2016-08" db="EMBL/GenBank/DDBJ databases">
        <title>Discovery of first anaerobic lithoheterotrophic haloarchae widely represented in hypersaline habitats.</title>
        <authorList>
            <person name="Sorokin D.Y."/>
            <person name="Kublanov I.V."/>
            <person name="Roman P."/>
            <person name="Sinninghe Damste J.S."/>
            <person name="Golyshin P.N."/>
            <person name="Rojo D."/>
            <person name="Ciordia S."/>
            <person name="Mena Md.C."/>
            <person name="Ferrer M."/>
            <person name="Smedile F."/>
            <person name="Messina E."/>
            <person name="La Cono V."/>
            <person name="Yakimov M.M."/>
        </authorList>
    </citation>
    <scope>NUCLEOTIDE SEQUENCE [LARGE SCALE GENOMIC DNA]</scope>
    <source>
        <strain evidence="3">HSR6</strain>
    </source>
</reference>
<keyword evidence="3" id="KW-1185">Reference proteome</keyword>
<dbReference type="OrthoDB" id="142250at2157"/>
<feature type="transmembrane region" description="Helical" evidence="1">
    <location>
        <begin position="46"/>
        <end position="66"/>
    </location>
</feature>
<proteinExistence type="predicted"/>
<evidence type="ECO:0000313" key="3">
    <source>
        <dbReference type="Proteomes" id="UP000186165"/>
    </source>
</evidence>
<dbReference type="EMBL" id="CP016804">
    <property type="protein sequence ID" value="APE94485.1"/>
    <property type="molecule type" value="Genomic_DNA"/>
</dbReference>
<protein>
    <recommendedName>
        <fullName evidence="4">Permease</fullName>
    </recommendedName>
</protein>
<dbReference type="Proteomes" id="UP000186165">
    <property type="component" value="Chromosome"/>
</dbReference>
<feature type="transmembrane region" description="Helical" evidence="1">
    <location>
        <begin position="122"/>
        <end position="142"/>
    </location>
</feature>
<feature type="transmembrane region" description="Helical" evidence="1">
    <location>
        <begin position="148"/>
        <end position="167"/>
    </location>
</feature>
<dbReference type="GeneID" id="30416538"/>
<sequence length="173" mass="18412">MTDSARNPGAASARPSGIYALIAVGLLYLFSFSFDPAGTRAALDQSLAILGRIAPVLVGVTVLVGLSKYALGPQVVARYVGAESGWVGYLLAALGGLLSHGPVYAWYALLRDFQDEGMRNGLIAVFLYNRAIKLPLLPLFLYYFEVEFAVVLGAVMIVVSVGQGFVVDRLAPN</sequence>